<dbReference type="PANTHER" id="PTHR12398">
    <property type="entry name" value="PROTEIN PHOSPHATASE INHIBITOR"/>
    <property type="match status" value="1"/>
</dbReference>
<keyword evidence="3" id="KW-1185">Reference proteome</keyword>
<dbReference type="GO" id="GO:0009966">
    <property type="term" value="P:regulation of signal transduction"/>
    <property type="evidence" value="ECO:0007669"/>
    <property type="project" value="InterPro"/>
</dbReference>
<reference evidence="3" key="1">
    <citation type="journal article" date="2013" name="Nature">
        <title>Pan genome of the phytoplankton Emiliania underpins its global distribution.</title>
        <authorList>
            <person name="Read B.A."/>
            <person name="Kegel J."/>
            <person name="Klute M.J."/>
            <person name="Kuo A."/>
            <person name="Lefebvre S.C."/>
            <person name="Maumus F."/>
            <person name="Mayer C."/>
            <person name="Miller J."/>
            <person name="Monier A."/>
            <person name="Salamov A."/>
            <person name="Young J."/>
            <person name="Aguilar M."/>
            <person name="Claverie J.M."/>
            <person name="Frickenhaus S."/>
            <person name="Gonzalez K."/>
            <person name="Herman E.K."/>
            <person name="Lin Y.C."/>
            <person name="Napier J."/>
            <person name="Ogata H."/>
            <person name="Sarno A.F."/>
            <person name="Shmutz J."/>
            <person name="Schroeder D."/>
            <person name="de Vargas C."/>
            <person name="Verret F."/>
            <person name="von Dassow P."/>
            <person name="Valentin K."/>
            <person name="Van de Peer Y."/>
            <person name="Wheeler G."/>
            <person name="Dacks J.B."/>
            <person name="Delwiche C.F."/>
            <person name="Dyhrman S.T."/>
            <person name="Glockner G."/>
            <person name="John U."/>
            <person name="Richards T."/>
            <person name="Worden A.Z."/>
            <person name="Zhang X."/>
            <person name="Grigoriev I.V."/>
            <person name="Allen A.E."/>
            <person name="Bidle K."/>
            <person name="Borodovsky M."/>
            <person name="Bowler C."/>
            <person name="Brownlee C."/>
            <person name="Cock J.M."/>
            <person name="Elias M."/>
            <person name="Gladyshev V.N."/>
            <person name="Groth M."/>
            <person name="Guda C."/>
            <person name="Hadaegh A."/>
            <person name="Iglesias-Rodriguez M.D."/>
            <person name="Jenkins J."/>
            <person name="Jones B.M."/>
            <person name="Lawson T."/>
            <person name="Leese F."/>
            <person name="Lindquist E."/>
            <person name="Lobanov A."/>
            <person name="Lomsadze A."/>
            <person name="Malik S.B."/>
            <person name="Marsh M.E."/>
            <person name="Mackinder L."/>
            <person name="Mock T."/>
            <person name="Mueller-Roeber B."/>
            <person name="Pagarete A."/>
            <person name="Parker M."/>
            <person name="Probert I."/>
            <person name="Quesneville H."/>
            <person name="Raines C."/>
            <person name="Rensing S.A."/>
            <person name="Riano-Pachon D.M."/>
            <person name="Richier S."/>
            <person name="Rokitta S."/>
            <person name="Shiraiwa Y."/>
            <person name="Soanes D.M."/>
            <person name="van der Giezen M."/>
            <person name="Wahlund T.M."/>
            <person name="Williams B."/>
            <person name="Wilson W."/>
            <person name="Wolfe G."/>
            <person name="Wurch L.L."/>
        </authorList>
    </citation>
    <scope>NUCLEOTIDE SEQUENCE</scope>
</reference>
<dbReference type="GeneID" id="17263908"/>
<feature type="region of interest" description="Disordered" evidence="1">
    <location>
        <begin position="1"/>
        <end position="163"/>
    </location>
</feature>
<dbReference type="InterPro" id="IPR007062">
    <property type="entry name" value="PPI-2"/>
</dbReference>
<dbReference type="PANTHER" id="PTHR12398:SF20">
    <property type="entry name" value="PROTEIN PHOSPHATASE 1 REGULATORY INHIBITOR SUBUNIT 2"/>
    <property type="match status" value="1"/>
</dbReference>
<dbReference type="EnsemblProtists" id="EOD17879">
    <property type="protein sequence ID" value="EOD17879"/>
    <property type="gene ID" value="EMIHUDRAFT_209907"/>
</dbReference>
<accession>A0A0D3J2Z4</accession>
<feature type="compositionally biased region" description="Acidic residues" evidence="1">
    <location>
        <begin position="146"/>
        <end position="156"/>
    </location>
</feature>
<dbReference type="GO" id="GO:0004864">
    <property type="term" value="F:protein phosphatase inhibitor activity"/>
    <property type="evidence" value="ECO:0007669"/>
    <property type="project" value="InterPro"/>
</dbReference>
<dbReference type="Proteomes" id="UP000013827">
    <property type="component" value="Unassembled WGS sequence"/>
</dbReference>
<proteinExistence type="predicted"/>
<evidence type="ECO:0000256" key="1">
    <source>
        <dbReference type="SAM" id="MobiDB-lite"/>
    </source>
</evidence>
<reference evidence="2" key="2">
    <citation type="submission" date="2024-10" db="UniProtKB">
        <authorList>
            <consortium name="EnsemblProtists"/>
        </authorList>
    </citation>
    <scope>IDENTIFICATION</scope>
</reference>
<protein>
    <recommendedName>
        <fullName evidence="4">Protein phosphatase inhibitor 2</fullName>
    </recommendedName>
</protein>
<name>A0A0D3J2Z4_EMIH1</name>
<dbReference type="Pfam" id="PF04979">
    <property type="entry name" value="IPP-2"/>
    <property type="match status" value="1"/>
</dbReference>
<organism evidence="2 3">
    <name type="scientific">Emiliania huxleyi (strain CCMP1516)</name>
    <dbReference type="NCBI Taxonomy" id="280463"/>
    <lineage>
        <taxon>Eukaryota</taxon>
        <taxon>Haptista</taxon>
        <taxon>Haptophyta</taxon>
        <taxon>Prymnesiophyceae</taxon>
        <taxon>Isochrysidales</taxon>
        <taxon>Noelaerhabdaceae</taxon>
        <taxon>Emiliania</taxon>
    </lineage>
</organism>
<evidence type="ECO:0008006" key="4">
    <source>
        <dbReference type="Google" id="ProtNLM"/>
    </source>
</evidence>
<sequence>MSSPGRKGIRWDEPNLQANAEYAAANPKMKIDEPKTPYHYGGQPGPAGLGSPPELSLDGDEGGSCDRSSAAEAANGEGDGAYHEKTLTAGMHDPVALSASALERRRDGGGEEETSPVAGKKQKKFDEMRRAHYRTGGLAALRAQAEADDDEDEDESQPPPAEG</sequence>
<dbReference type="HOGENOM" id="CLU_1630116_0_0_1"/>
<dbReference type="AlphaFoldDB" id="A0A0D3J2Z4"/>
<dbReference type="RefSeq" id="XP_005770308.1">
    <property type="nucleotide sequence ID" value="XM_005770251.1"/>
</dbReference>
<dbReference type="PaxDb" id="2903-EOD17879"/>
<evidence type="ECO:0000313" key="2">
    <source>
        <dbReference type="EnsemblProtists" id="EOD17879"/>
    </source>
</evidence>
<evidence type="ECO:0000313" key="3">
    <source>
        <dbReference type="Proteomes" id="UP000013827"/>
    </source>
</evidence>
<dbReference type="KEGG" id="ehx:EMIHUDRAFT_209907"/>